<feature type="region of interest" description="Disordered" evidence="1">
    <location>
        <begin position="52"/>
        <end position="79"/>
    </location>
</feature>
<dbReference type="EMBL" id="BKCJ011798877">
    <property type="protein sequence ID" value="GFD53821.1"/>
    <property type="molecule type" value="Genomic_DNA"/>
</dbReference>
<accession>A0A699XAH8</accession>
<feature type="compositionally biased region" description="Basic and acidic residues" evidence="1">
    <location>
        <begin position="66"/>
        <end position="79"/>
    </location>
</feature>
<gene>
    <name evidence="2" type="ORF">Tci_925790</name>
</gene>
<protein>
    <submittedName>
        <fullName evidence="2">Uncharacterized protein</fullName>
    </submittedName>
</protein>
<feature type="non-terminal residue" evidence="2">
    <location>
        <position position="79"/>
    </location>
</feature>
<comment type="caution">
    <text evidence="2">The sequence shown here is derived from an EMBL/GenBank/DDBJ whole genome shotgun (WGS) entry which is preliminary data.</text>
</comment>
<name>A0A699XAH8_TANCI</name>
<sequence>GSAGARQPAEPLGQNPLAAVLDHDPDLRCGGADFGCCTRLAVPACGWRHGQQPAVAGAAGHRRHAVRDSDGRRNPDRAD</sequence>
<evidence type="ECO:0000313" key="2">
    <source>
        <dbReference type="EMBL" id="GFD53821.1"/>
    </source>
</evidence>
<organism evidence="2">
    <name type="scientific">Tanacetum cinerariifolium</name>
    <name type="common">Dalmatian daisy</name>
    <name type="synonym">Chrysanthemum cinerariifolium</name>
    <dbReference type="NCBI Taxonomy" id="118510"/>
    <lineage>
        <taxon>Eukaryota</taxon>
        <taxon>Viridiplantae</taxon>
        <taxon>Streptophyta</taxon>
        <taxon>Embryophyta</taxon>
        <taxon>Tracheophyta</taxon>
        <taxon>Spermatophyta</taxon>
        <taxon>Magnoliopsida</taxon>
        <taxon>eudicotyledons</taxon>
        <taxon>Gunneridae</taxon>
        <taxon>Pentapetalae</taxon>
        <taxon>asterids</taxon>
        <taxon>campanulids</taxon>
        <taxon>Asterales</taxon>
        <taxon>Asteraceae</taxon>
        <taxon>Asteroideae</taxon>
        <taxon>Anthemideae</taxon>
        <taxon>Anthemidinae</taxon>
        <taxon>Tanacetum</taxon>
    </lineage>
</organism>
<reference evidence="2" key="1">
    <citation type="journal article" date="2019" name="Sci. Rep.">
        <title>Draft genome of Tanacetum cinerariifolium, the natural source of mosquito coil.</title>
        <authorList>
            <person name="Yamashiro T."/>
            <person name="Shiraishi A."/>
            <person name="Satake H."/>
            <person name="Nakayama K."/>
        </authorList>
    </citation>
    <scope>NUCLEOTIDE SEQUENCE</scope>
</reference>
<evidence type="ECO:0000256" key="1">
    <source>
        <dbReference type="SAM" id="MobiDB-lite"/>
    </source>
</evidence>
<feature type="non-terminal residue" evidence="2">
    <location>
        <position position="1"/>
    </location>
</feature>
<proteinExistence type="predicted"/>
<dbReference type="AlphaFoldDB" id="A0A699XAH8"/>